<organism evidence="1">
    <name type="scientific">Arundo donax</name>
    <name type="common">Giant reed</name>
    <name type="synonym">Donax arundinaceus</name>
    <dbReference type="NCBI Taxonomy" id="35708"/>
    <lineage>
        <taxon>Eukaryota</taxon>
        <taxon>Viridiplantae</taxon>
        <taxon>Streptophyta</taxon>
        <taxon>Embryophyta</taxon>
        <taxon>Tracheophyta</taxon>
        <taxon>Spermatophyta</taxon>
        <taxon>Magnoliopsida</taxon>
        <taxon>Liliopsida</taxon>
        <taxon>Poales</taxon>
        <taxon>Poaceae</taxon>
        <taxon>PACMAD clade</taxon>
        <taxon>Arundinoideae</taxon>
        <taxon>Arundineae</taxon>
        <taxon>Arundo</taxon>
    </lineage>
</organism>
<protein>
    <submittedName>
        <fullName evidence="1">Uncharacterized protein</fullName>
    </submittedName>
</protein>
<sequence length="38" mass="4444">MLMDYQITVDAASEPNTSVLERMAIYIHHNDLTPYYRA</sequence>
<reference evidence="1" key="2">
    <citation type="journal article" date="2015" name="Data Brief">
        <title>Shoot transcriptome of the giant reed, Arundo donax.</title>
        <authorList>
            <person name="Barrero R.A."/>
            <person name="Guerrero F.D."/>
            <person name="Moolhuijzen P."/>
            <person name="Goolsby J.A."/>
            <person name="Tidwell J."/>
            <person name="Bellgard S.E."/>
            <person name="Bellgard M.I."/>
        </authorList>
    </citation>
    <scope>NUCLEOTIDE SEQUENCE</scope>
    <source>
        <tissue evidence="1">Shoot tissue taken approximately 20 cm above the soil surface</tissue>
    </source>
</reference>
<dbReference type="AlphaFoldDB" id="A0A0A9B878"/>
<reference evidence="1" key="1">
    <citation type="submission" date="2014-09" db="EMBL/GenBank/DDBJ databases">
        <authorList>
            <person name="Magalhaes I.L.F."/>
            <person name="Oliveira U."/>
            <person name="Santos F.R."/>
            <person name="Vidigal T.H.D.A."/>
            <person name="Brescovit A.D."/>
            <person name="Santos A.J."/>
        </authorList>
    </citation>
    <scope>NUCLEOTIDE SEQUENCE</scope>
    <source>
        <tissue evidence="1">Shoot tissue taken approximately 20 cm above the soil surface</tissue>
    </source>
</reference>
<evidence type="ECO:0000313" key="1">
    <source>
        <dbReference type="EMBL" id="JAD55492.1"/>
    </source>
</evidence>
<name>A0A0A9B878_ARUDO</name>
<proteinExistence type="predicted"/>
<dbReference type="EMBL" id="GBRH01242403">
    <property type="protein sequence ID" value="JAD55492.1"/>
    <property type="molecule type" value="Transcribed_RNA"/>
</dbReference>
<accession>A0A0A9B878</accession>